<reference evidence="2 3" key="1">
    <citation type="submission" date="2019-06" db="EMBL/GenBank/DDBJ databases">
        <authorList>
            <person name="Rodrigo-Torres L."/>
            <person name="Arahal R. D."/>
            <person name="Lucena T."/>
        </authorList>
    </citation>
    <scope>NUCLEOTIDE SEQUENCE [LARGE SCALE GENOMIC DNA]</scope>
    <source>
        <strain evidence="2 3">SB0023/3</strain>
    </source>
</reference>
<dbReference type="InterPro" id="IPR058575">
    <property type="entry name" value="NTP_transf_8_dom"/>
</dbReference>
<dbReference type="EMBL" id="CABFPH010000069">
    <property type="protein sequence ID" value="VUD73388.1"/>
    <property type="molecule type" value="Genomic_DNA"/>
</dbReference>
<dbReference type="Proteomes" id="UP000410984">
    <property type="component" value="Unassembled WGS sequence"/>
</dbReference>
<sequence>MREIDLAYRTLYAELCQRSLDGAFEADFPIAGRFVTVPVNGRAYWYFDLPGPDGVKRRYVGPKHDAQITDRVERFQAIKGDLKARRKLVSTLVREAGLPAPERFSGDVVRALSEAGLFRLRGVLVGTVAFQCYPGILGARLPNAALQTGDADFAQFHSVSAAVDDSLPPMLDVLRSVDTTFRDLPHQADGRRSTKFRNAKGYEVEFLTPNRGSADHDGKPAGMPALGGAAAHPLRFLDFLIHEPVRAVLLYGGGVNVVVPAPERFAVHKLIVASRRRDDPLGRLKRDKDALQAAVLGQALAMTRRASDLATAYAEAWGRGPAWRQALREGLASVPTKARTGLVAGIVDGLTEIGEDPEGLGFDASGKPRP</sequence>
<gene>
    <name evidence="2" type="ORF">MET9862_04003</name>
</gene>
<accession>A0A509EGV8</accession>
<keyword evidence="3" id="KW-1185">Reference proteome</keyword>
<organism evidence="2 3">
    <name type="scientific">Methylobacterium symbioticum</name>
    <dbReference type="NCBI Taxonomy" id="2584084"/>
    <lineage>
        <taxon>Bacteria</taxon>
        <taxon>Pseudomonadati</taxon>
        <taxon>Pseudomonadota</taxon>
        <taxon>Alphaproteobacteria</taxon>
        <taxon>Hyphomicrobiales</taxon>
        <taxon>Methylobacteriaceae</taxon>
        <taxon>Methylobacterium</taxon>
    </lineage>
</organism>
<name>A0A509EGV8_9HYPH</name>
<dbReference type="PIRSF" id="PIRSF031854">
    <property type="entry name" value="UCP031854"/>
    <property type="match status" value="1"/>
</dbReference>
<dbReference type="AlphaFoldDB" id="A0A509EGV8"/>
<feature type="domain" description="Nucleotidyltransferase-like" evidence="1">
    <location>
        <begin position="105"/>
        <end position="317"/>
    </location>
</feature>
<evidence type="ECO:0000259" key="1">
    <source>
        <dbReference type="Pfam" id="PF12281"/>
    </source>
</evidence>
<dbReference type="InterPro" id="IPR022550">
    <property type="entry name" value="NTP_transf_8"/>
</dbReference>
<dbReference type="RefSeq" id="WP_142584634.1">
    <property type="nucleotide sequence ID" value="NZ_CABFPH010000069.1"/>
</dbReference>
<dbReference type="Pfam" id="PF12281">
    <property type="entry name" value="NTP_transf_8"/>
    <property type="match status" value="1"/>
</dbReference>
<proteinExistence type="predicted"/>
<evidence type="ECO:0000313" key="3">
    <source>
        <dbReference type="Proteomes" id="UP000410984"/>
    </source>
</evidence>
<dbReference type="OrthoDB" id="5469612at2"/>
<protein>
    <recommendedName>
        <fullName evidence="1">Nucleotidyltransferase-like domain-containing protein</fullName>
    </recommendedName>
</protein>
<evidence type="ECO:0000313" key="2">
    <source>
        <dbReference type="EMBL" id="VUD73388.1"/>
    </source>
</evidence>